<dbReference type="AlphaFoldDB" id="B0X5A9"/>
<sequence length="50" mass="5618">MDLNGTERVHHRPDVDKMAVLYAILNEMITSDEGIIMNSNARILCTVGME</sequence>
<dbReference type="HOGENOM" id="CLU_3126415_0_0_1"/>
<evidence type="ECO:0000313" key="1">
    <source>
        <dbReference type="EMBL" id="EDS40794.1"/>
    </source>
</evidence>
<dbReference type="VEuPathDB" id="VectorBase:CPIJ014586"/>
<dbReference type="KEGG" id="cqu:CpipJ_CPIJ014586"/>
<reference evidence="2" key="2">
    <citation type="submission" date="2020-05" db="UniProtKB">
        <authorList>
            <consortium name="EnsemblMetazoa"/>
        </authorList>
    </citation>
    <scope>IDENTIFICATION</scope>
    <source>
        <strain evidence="2">JHB</strain>
    </source>
</reference>
<evidence type="ECO:0000313" key="3">
    <source>
        <dbReference type="Proteomes" id="UP000002320"/>
    </source>
</evidence>
<reference evidence="1" key="1">
    <citation type="submission" date="2007-03" db="EMBL/GenBank/DDBJ databases">
        <title>Annotation of Culex pipiens quinquefasciatus.</title>
        <authorList>
            <consortium name="The Broad Institute Genome Sequencing Platform"/>
            <person name="Atkinson P.W."/>
            <person name="Hemingway J."/>
            <person name="Christensen B.M."/>
            <person name="Higgs S."/>
            <person name="Kodira C."/>
            <person name="Hannick L."/>
            <person name="Megy K."/>
            <person name="O'Leary S."/>
            <person name="Pearson M."/>
            <person name="Haas B.J."/>
            <person name="Mauceli E."/>
            <person name="Wortman J.R."/>
            <person name="Lee N.H."/>
            <person name="Guigo R."/>
            <person name="Stanke M."/>
            <person name="Alvarado L."/>
            <person name="Amedeo P."/>
            <person name="Antoine C.H."/>
            <person name="Arensburger P."/>
            <person name="Bidwell S.L."/>
            <person name="Crawford M."/>
            <person name="Camaro F."/>
            <person name="Devon K."/>
            <person name="Engels R."/>
            <person name="Hammond M."/>
            <person name="Howarth C."/>
            <person name="Koehrsen M."/>
            <person name="Lawson D."/>
            <person name="Montgomery P."/>
            <person name="Nene V."/>
            <person name="Nusbaum C."/>
            <person name="Puiu D."/>
            <person name="Romero-Severson J."/>
            <person name="Severson D.W."/>
            <person name="Shumway M."/>
            <person name="Sisk P."/>
            <person name="Stolte C."/>
            <person name="Zeng Q."/>
            <person name="Eisenstadt E."/>
            <person name="Fraser-Liggett C."/>
            <person name="Strausberg R."/>
            <person name="Galagan J."/>
            <person name="Birren B."/>
            <person name="Collins F.H."/>
        </authorList>
    </citation>
    <scope>NUCLEOTIDE SEQUENCE [LARGE SCALE GENOMIC DNA]</scope>
    <source>
        <strain evidence="1">JHB</strain>
    </source>
</reference>
<keyword evidence="3" id="KW-1185">Reference proteome</keyword>
<organism>
    <name type="scientific">Culex quinquefasciatus</name>
    <name type="common">Southern house mosquito</name>
    <name type="synonym">Culex pungens</name>
    <dbReference type="NCBI Taxonomy" id="7176"/>
    <lineage>
        <taxon>Eukaryota</taxon>
        <taxon>Metazoa</taxon>
        <taxon>Ecdysozoa</taxon>
        <taxon>Arthropoda</taxon>
        <taxon>Hexapoda</taxon>
        <taxon>Insecta</taxon>
        <taxon>Pterygota</taxon>
        <taxon>Neoptera</taxon>
        <taxon>Endopterygota</taxon>
        <taxon>Diptera</taxon>
        <taxon>Nematocera</taxon>
        <taxon>Culicoidea</taxon>
        <taxon>Culicidae</taxon>
        <taxon>Culicinae</taxon>
        <taxon>Culicini</taxon>
        <taxon>Culex</taxon>
        <taxon>Culex</taxon>
    </lineage>
</organism>
<name>B0X5A9_CULQU</name>
<dbReference type="EMBL" id="DS232374">
    <property type="protein sequence ID" value="EDS40794.1"/>
    <property type="molecule type" value="Genomic_DNA"/>
</dbReference>
<proteinExistence type="predicted"/>
<dbReference type="Proteomes" id="UP000002320">
    <property type="component" value="Unassembled WGS sequence"/>
</dbReference>
<protein>
    <submittedName>
        <fullName evidence="1 2">Origin recognition complex subunit</fullName>
    </submittedName>
</protein>
<accession>B0X5A9</accession>
<dbReference type="InParanoid" id="B0X5A9"/>
<dbReference type="EnsemblMetazoa" id="CPIJ014586-RA">
    <property type="protein sequence ID" value="CPIJ014586-PA"/>
    <property type="gene ID" value="CPIJ014586"/>
</dbReference>
<evidence type="ECO:0000313" key="2">
    <source>
        <dbReference type="EnsemblMetazoa" id="CPIJ014586-PA"/>
    </source>
</evidence>
<gene>
    <name evidence="2" type="primary">6047833</name>
    <name evidence="1" type="ORF">CpipJ_CPIJ014586</name>
</gene>